<keyword evidence="3" id="KW-1185">Reference proteome</keyword>
<accession>B0D2Q4</accession>
<sequence length="309" mass="34781">MDIPGESLEKRPSVKAACNEHHVEAKPKKFFHLAKLKKFIADKKAKSAAEKKAEKTVEGKAKADKVTDAKSLKVSKTEASETAADRTVESSLPETSEKLHHRHHHYRPKAERNAARKAPRKSRKAKFAKEYGLTSEDDFLSSRIFDLKKGYVTFSKTMDCIVQNTISDTKDDFTGNTHLYGRFVYAFEAVRVWLCRNRGKVVELHHIYLRVATTMPQTLDYDHNTYLAVTLSTASHTRFQPSSLSAVHPSLTYHGQVGELHDVQLFAVPKADWDQVGEDILAVLKAKEGVLGVDVQVPKQRVKRGSDEL</sequence>
<protein>
    <submittedName>
        <fullName evidence="2">Predicted protein</fullName>
    </submittedName>
</protein>
<feature type="region of interest" description="Disordered" evidence="1">
    <location>
        <begin position="42"/>
        <end position="127"/>
    </location>
</feature>
<name>B0D2Q4_LACBS</name>
<evidence type="ECO:0000313" key="2">
    <source>
        <dbReference type="EMBL" id="EDR11135.1"/>
    </source>
</evidence>
<organism evidence="3">
    <name type="scientific">Laccaria bicolor (strain S238N-H82 / ATCC MYA-4686)</name>
    <name type="common">Bicoloured deceiver</name>
    <name type="synonym">Laccaria laccata var. bicolor</name>
    <dbReference type="NCBI Taxonomy" id="486041"/>
    <lineage>
        <taxon>Eukaryota</taxon>
        <taxon>Fungi</taxon>
        <taxon>Dikarya</taxon>
        <taxon>Basidiomycota</taxon>
        <taxon>Agaricomycotina</taxon>
        <taxon>Agaricomycetes</taxon>
        <taxon>Agaricomycetidae</taxon>
        <taxon>Agaricales</taxon>
        <taxon>Agaricineae</taxon>
        <taxon>Hydnangiaceae</taxon>
        <taxon>Laccaria</taxon>
    </lineage>
</organism>
<gene>
    <name evidence="2" type="ORF">LACBIDRAFT_324688</name>
</gene>
<dbReference type="HOGENOM" id="CLU_900373_0_0_1"/>
<feature type="compositionally biased region" description="Basic residues" evidence="1">
    <location>
        <begin position="115"/>
        <end position="126"/>
    </location>
</feature>
<evidence type="ECO:0000256" key="1">
    <source>
        <dbReference type="SAM" id="MobiDB-lite"/>
    </source>
</evidence>
<dbReference type="OrthoDB" id="2585179at2759"/>
<dbReference type="RefSeq" id="XP_001878436.1">
    <property type="nucleotide sequence ID" value="XM_001878401.1"/>
</dbReference>
<dbReference type="InParanoid" id="B0D2Q4"/>
<proteinExistence type="predicted"/>
<reference evidence="2 3" key="1">
    <citation type="journal article" date="2008" name="Nature">
        <title>The genome of Laccaria bicolor provides insights into mycorrhizal symbiosis.</title>
        <authorList>
            <person name="Martin F."/>
            <person name="Aerts A."/>
            <person name="Ahren D."/>
            <person name="Brun A."/>
            <person name="Danchin E.G.J."/>
            <person name="Duchaussoy F."/>
            <person name="Gibon J."/>
            <person name="Kohler A."/>
            <person name="Lindquist E."/>
            <person name="Pereda V."/>
            <person name="Salamov A."/>
            <person name="Shapiro H.J."/>
            <person name="Wuyts J."/>
            <person name="Blaudez D."/>
            <person name="Buee M."/>
            <person name="Brokstein P."/>
            <person name="Canbaeck B."/>
            <person name="Cohen D."/>
            <person name="Courty P.E."/>
            <person name="Coutinho P.M."/>
            <person name="Delaruelle C."/>
            <person name="Detter J.C."/>
            <person name="Deveau A."/>
            <person name="DiFazio S."/>
            <person name="Duplessis S."/>
            <person name="Fraissinet-Tachet L."/>
            <person name="Lucic E."/>
            <person name="Frey-Klett P."/>
            <person name="Fourrey C."/>
            <person name="Feussner I."/>
            <person name="Gay G."/>
            <person name="Grimwood J."/>
            <person name="Hoegger P.J."/>
            <person name="Jain P."/>
            <person name="Kilaru S."/>
            <person name="Labbe J."/>
            <person name="Lin Y.C."/>
            <person name="Legue V."/>
            <person name="Le Tacon F."/>
            <person name="Marmeisse R."/>
            <person name="Melayah D."/>
            <person name="Montanini B."/>
            <person name="Muratet M."/>
            <person name="Nehls U."/>
            <person name="Niculita-Hirzel H."/>
            <person name="Oudot-Le Secq M.P."/>
            <person name="Peter M."/>
            <person name="Quesneville H."/>
            <person name="Rajashekar B."/>
            <person name="Reich M."/>
            <person name="Rouhier N."/>
            <person name="Schmutz J."/>
            <person name="Yin T."/>
            <person name="Chalot M."/>
            <person name="Henrissat B."/>
            <person name="Kuees U."/>
            <person name="Lucas S."/>
            <person name="Van de Peer Y."/>
            <person name="Podila G.K."/>
            <person name="Polle A."/>
            <person name="Pukkila P.J."/>
            <person name="Richardson P.M."/>
            <person name="Rouze P."/>
            <person name="Sanders I.R."/>
            <person name="Stajich J.E."/>
            <person name="Tunlid A."/>
            <person name="Tuskan G."/>
            <person name="Grigoriev I.V."/>
        </authorList>
    </citation>
    <scope>NUCLEOTIDE SEQUENCE [LARGE SCALE GENOMIC DNA]</scope>
    <source>
        <strain evidence="3">S238N-H82 / ATCC MYA-4686</strain>
    </source>
</reference>
<dbReference type="KEGG" id="lbc:LACBIDRAFT_324688"/>
<evidence type="ECO:0000313" key="3">
    <source>
        <dbReference type="Proteomes" id="UP000001194"/>
    </source>
</evidence>
<feature type="compositionally biased region" description="Basic and acidic residues" evidence="1">
    <location>
        <begin position="42"/>
        <end position="88"/>
    </location>
</feature>
<dbReference type="EMBL" id="DS547096">
    <property type="protein sequence ID" value="EDR11135.1"/>
    <property type="molecule type" value="Genomic_DNA"/>
</dbReference>
<dbReference type="AlphaFoldDB" id="B0D2Q4"/>
<dbReference type="Proteomes" id="UP000001194">
    <property type="component" value="Unassembled WGS sequence"/>
</dbReference>
<dbReference type="GeneID" id="6073841"/>